<dbReference type="GO" id="GO:0005524">
    <property type="term" value="F:ATP binding"/>
    <property type="evidence" value="ECO:0007669"/>
    <property type="project" value="UniProtKB-UniRule"/>
</dbReference>
<dbReference type="AlphaFoldDB" id="A0A3P6P5L8"/>
<accession>A0A3P6P5L8</accession>
<comment type="similarity">
    <text evidence="1 9">Belongs to the TRAFAC class myosin-kinesin ATPase superfamily. Myosin family.</text>
</comment>
<dbReference type="InterPro" id="IPR036961">
    <property type="entry name" value="Kinesin_motor_dom_sf"/>
</dbReference>
<keyword evidence="3 9" id="KW-0067">ATP-binding</keyword>
<dbReference type="GO" id="GO:0005737">
    <property type="term" value="C:cytoplasm"/>
    <property type="evidence" value="ECO:0007669"/>
    <property type="project" value="TreeGrafter"/>
</dbReference>
<gene>
    <name evidence="12" type="ORF">DILT_LOCUS608</name>
</gene>
<evidence type="ECO:0008006" key="14">
    <source>
        <dbReference type="Google" id="ProtNLM"/>
    </source>
</evidence>
<dbReference type="GO" id="GO:0007015">
    <property type="term" value="P:actin filament organization"/>
    <property type="evidence" value="ECO:0007669"/>
    <property type="project" value="TreeGrafter"/>
</dbReference>
<dbReference type="EMBL" id="UYRU01002739">
    <property type="protein sequence ID" value="VDK34666.1"/>
    <property type="molecule type" value="Genomic_DNA"/>
</dbReference>
<dbReference type="PANTHER" id="PTHR13140:SF857">
    <property type="entry name" value="MYOSIN-11"/>
    <property type="match status" value="1"/>
</dbReference>
<dbReference type="FunFam" id="1.10.10.820:FF:000001">
    <property type="entry name" value="Myosin heavy chain"/>
    <property type="match status" value="1"/>
</dbReference>
<evidence type="ECO:0000313" key="12">
    <source>
        <dbReference type="EMBL" id="VDK34666.1"/>
    </source>
</evidence>
<evidence type="ECO:0000313" key="13">
    <source>
        <dbReference type="Proteomes" id="UP000281553"/>
    </source>
</evidence>
<reference evidence="12 13" key="1">
    <citation type="submission" date="2018-11" db="EMBL/GenBank/DDBJ databases">
        <authorList>
            <consortium name="Pathogen Informatics"/>
        </authorList>
    </citation>
    <scope>NUCLEOTIDE SEQUENCE [LARGE SCALE GENOMIC DNA]</scope>
</reference>
<dbReference type="SMART" id="SM00242">
    <property type="entry name" value="MYSc"/>
    <property type="match status" value="1"/>
</dbReference>
<evidence type="ECO:0000256" key="3">
    <source>
        <dbReference type="ARBA" id="ARBA00022840"/>
    </source>
</evidence>
<dbReference type="PROSITE" id="PS51456">
    <property type="entry name" value="MYOSIN_MOTOR"/>
    <property type="match status" value="1"/>
</dbReference>
<feature type="domain" description="Myosin motor" evidence="10">
    <location>
        <begin position="81"/>
        <end position="414"/>
    </location>
</feature>
<dbReference type="GO" id="GO:0051015">
    <property type="term" value="F:actin filament binding"/>
    <property type="evidence" value="ECO:0007669"/>
    <property type="project" value="InterPro"/>
</dbReference>
<dbReference type="FunFam" id="3.40.850.10:FF:000101">
    <property type="entry name" value="Slow myosin heavy chain 2"/>
    <property type="match status" value="1"/>
</dbReference>
<evidence type="ECO:0000256" key="4">
    <source>
        <dbReference type="ARBA" id="ARBA00022860"/>
    </source>
</evidence>
<dbReference type="FunFam" id="1.20.120.720:FF:000001">
    <property type="entry name" value="Myosin heavy chain, muscle"/>
    <property type="match status" value="1"/>
</dbReference>
<dbReference type="GO" id="GO:0000146">
    <property type="term" value="F:microfilament motor activity"/>
    <property type="evidence" value="ECO:0007669"/>
    <property type="project" value="TreeGrafter"/>
</dbReference>
<evidence type="ECO:0000256" key="2">
    <source>
        <dbReference type="ARBA" id="ARBA00022741"/>
    </source>
</evidence>
<keyword evidence="13" id="KW-1185">Reference proteome</keyword>
<evidence type="ECO:0000256" key="6">
    <source>
        <dbReference type="ARBA" id="ARBA00023123"/>
    </source>
</evidence>
<dbReference type="Gene3D" id="1.10.10.820">
    <property type="match status" value="1"/>
</dbReference>
<protein>
    <recommendedName>
        <fullName evidence="14">Myosin motor domain-containing protein</fullName>
    </recommendedName>
</protein>
<keyword evidence="8 9" id="KW-0009">Actin-binding</keyword>
<dbReference type="Pfam" id="PF00063">
    <property type="entry name" value="Myosin_head"/>
    <property type="match status" value="1"/>
</dbReference>
<proteinExistence type="inferred from homology"/>
<evidence type="ECO:0000259" key="10">
    <source>
        <dbReference type="PROSITE" id="PS51456"/>
    </source>
</evidence>
<name>A0A3P6P5L8_DIBLA</name>
<keyword evidence="5" id="KW-0175">Coiled coil</keyword>
<dbReference type="PRINTS" id="PR00193">
    <property type="entry name" value="MYOSINHEAVY"/>
</dbReference>
<keyword evidence="4" id="KW-0112">Calmodulin-binding</keyword>
<evidence type="ECO:0000256" key="5">
    <source>
        <dbReference type="ARBA" id="ARBA00023054"/>
    </source>
</evidence>
<dbReference type="FunFam" id="2.30.30.360:FF:000001">
    <property type="entry name" value="Myosin heavy chain"/>
    <property type="match status" value="1"/>
</dbReference>
<keyword evidence="7 9" id="KW-0505">Motor protein</keyword>
<feature type="binding site" evidence="9">
    <location>
        <begin position="174"/>
        <end position="181"/>
    </location>
    <ligand>
        <name>ATP</name>
        <dbReference type="ChEBI" id="CHEBI:30616"/>
    </ligand>
</feature>
<dbReference type="Pfam" id="PF02736">
    <property type="entry name" value="Myosin_N"/>
    <property type="match status" value="1"/>
</dbReference>
<dbReference type="Proteomes" id="UP000281553">
    <property type="component" value="Unassembled WGS sequence"/>
</dbReference>
<dbReference type="InterPro" id="IPR001609">
    <property type="entry name" value="Myosin_head_motor_dom-like"/>
</dbReference>
<sequence>MDPSDPDFVYLGVDRKALLKEFEAGSFDSKKVAWVEDEKEGFVMADVEETSGDNVTVRLKDGTTKTIKKDAIQQVNPPKFTMIEDMADLTFLNDASVLENLRARYYKNLIYTYSGLFCVTINPYKRFPIYTFEVALKYKGKRRAEMPPHIFSISDNAYHSMLADRENQSILITGESGAGKTENTKKVISYFAYVTAGVSKREEAQGSLEDQIIQANPLLEAYGNAKTTRNNNSSRFGKFIRIHFGTTGKIAGADIEFYLLEKSRVTAQMKGERNFHIFYQILSEYGKKYLDKLLVSPDPALYSFINQGELTIDGVDDAEEMKITDEAIDILGFTNDERMSLFKCTTSILNMGEMKFKQRPREEQAEADGTAEAEKVAFLLGVNAKDLLNSFLKPKVKVGNEYVTKGQNLDQVNY</sequence>
<dbReference type="InterPro" id="IPR008989">
    <property type="entry name" value="Myosin_S1_N"/>
</dbReference>
<dbReference type="InterPro" id="IPR027417">
    <property type="entry name" value="P-loop_NTPase"/>
</dbReference>
<dbReference type="GO" id="GO:0005516">
    <property type="term" value="F:calmodulin binding"/>
    <property type="evidence" value="ECO:0007669"/>
    <property type="project" value="UniProtKB-KW"/>
</dbReference>
<dbReference type="Gene3D" id="2.30.30.360">
    <property type="entry name" value="Myosin S1 fragment, N-terminal"/>
    <property type="match status" value="1"/>
</dbReference>
<dbReference type="Gene3D" id="1.20.120.720">
    <property type="entry name" value="Myosin VI head, motor domain, U50 subdomain"/>
    <property type="match status" value="1"/>
</dbReference>
<dbReference type="InterPro" id="IPR004009">
    <property type="entry name" value="SH3_Myosin"/>
</dbReference>
<dbReference type="SUPFAM" id="SSF52540">
    <property type="entry name" value="P-loop containing nucleoside triphosphate hydrolases"/>
    <property type="match status" value="1"/>
</dbReference>
<feature type="domain" description="Myosin N-terminal SH3-like" evidence="11">
    <location>
        <begin position="28"/>
        <end position="77"/>
    </location>
</feature>
<dbReference type="PANTHER" id="PTHR13140">
    <property type="entry name" value="MYOSIN"/>
    <property type="match status" value="1"/>
</dbReference>
<evidence type="ECO:0000256" key="9">
    <source>
        <dbReference type="PROSITE-ProRule" id="PRU00782"/>
    </source>
</evidence>
<evidence type="ECO:0000256" key="7">
    <source>
        <dbReference type="ARBA" id="ARBA00023175"/>
    </source>
</evidence>
<keyword evidence="6 9" id="KW-0518">Myosin</keyword>
<dbReference type="GO" id="GO:0016020">
    <property type="term" value="C:membrane"/>
    <property type="evidence" value="ECO:0007669"/>
    <property type="project" value="TreeGrafter"/>
</dbReference>
<evidence type="ECO:0000256" key="1">
    <source>
        <dbReference type="ARBA" id="ARBA00008314"/>
    </source>
</evidence>
<dbReference type="GO" id="GO:0016459">
    <property type="term" value="C:myosin complex"/>
    <property type="evidence" value="ECO:0007669"/>
    <property type="project" value="UniProtKB-KW"/>
</dbReference>
<keyword evidence="2 9" id="KW-0547">Nucleotide-binding</keyword>
<evidence type="ECO:0000259" key="11">
    <source>
        <dbReference type="PROSITE" id="PS51844"/>
    </source>
</evidence>
<comment type="caution">
    <text evidence="9">Lacks conserved residue(s) required for the propagation of feature annotation.</text>
</comment>
<organism evidence="12 13">
    <name type="scientific">Dibothriocephalus latus</name>
    <name type="common">Fish tapeworm</name>
    <name type="synonym">Diphyllobothrium latum</name>
    <dbReference type="NCBI Taxonomy" id="60516"/>
    <lineage>
        <taxon>Eukaryota</taxon>
        <taxon>Metazoa</taxon>
        <taxon>Spiralia</taxon>
        <taxon>Lophotrochozoa</taxon>
        <taxon>Platyhelminthes</taxon>
        <taxon>Cestoda</taxon>
        <taxon>Eucestoda</taxon>
        <taxon>Diphyllobothriidea</taxon>
        <taxon>Diphyllobothriidae</taxon>
        <taxon>Dibothriocephalus</taxon>
    </lineage>
</organism>
<dbReference type="Gene3D" id="3.40.850.10">
    <property type="entry name" value="Kinesin motor domain"/>
    <property type="match status" value="1"/>
</dbReference>
<evidence type="ECO:0000256" key="8">
    <source>
        <dbReference type="ARBA" id="ARBA00023203"/>
    </source>
</evidence>
<dbReference type="OrthoDB" id="312459at2759"/>
<dbReference type="PROSITE" id="PS51844">
    <property type="entry name" value="SH3_LIKE"/>
    <property type="match status" value="1"/>
</dbReference>
<feature type="non-terminal residue" evidence="12">
    <location>
        <position position="414"/>
    </location>
</feature>